<dbReference type="NCBIfam" id="TIGR01352">
    <property type="entry name" value="tonB_Cterm"/>
    <property type="match status" value="1"/>
</dbReference>
<keyword evidence="13" id="KW-1185">Reference proteome</keyword>
<keyword evidence="5" id="KW-0997">Cell inner membrane</keyword>
<evidence type="ECO:0000256" key="4">
    <source>
        <dbReference type="ARBA" id="ARBA00022475"/>
    </source>
</evidence>
<dbReference type="Gene3D" id="3.30.1150.10">
    <property type="match status" value="1"/>
</dbReference>
<comment type="similarity">
    <text evidence="2">Belongs to the TonB family.</text>
</comment>
<organism evidence="12 13">
    <name type="scientific">Novosphingobium panipatense</name>
    <dbReference type="NCBI Taxonomy" id="428991"/>
    <lineage>
        <taxon>Bacteria</taxon>
        <taxon>Pseudomonadati</taxon>
        <taxon>Pseudomonadota</taxon>
        <taxon>Alphaproteobacteria</taxon>
        <taxon>Sphingomonadales</taxon>
        <taxon>Sphingomonadaceae</taxon>
        <taxon>Novosphingobium</taxon>
    </lineage>
</organism>
<comment type="caution">
    <text evidence="12">The sequence shown here is derived from an EMBL/GenBank/DDBJ whole genome shotgun (WGS) entry which is preliminary data.</text>
</comment>
<keyword evidence="6" id="KW-0812">Transmembrane</keyword>
<proteinExistence type="inferred from homology"/>
<feature type="compositionally biased region" description="Polar residues" evidence="10">
    <location>
        <begin position="158"/>
        <end position="171"/>
    </location>
</feature>
<keyword evidence="8" id="KW-1133">Transmembrane helix</keyword>
<keyword evidence="9" id="KW-0472">Membrane</keyword>
<keyword evidence="4" id="KW-1003">Cell membrane</keyword>
<evidence type="ECO:0000256" key="1">
    <source>
        <dbReference type="ARBA" id="ARBA00004383"/>
    </source>
</evidence>
<dbReference type="PROSITE" id="PS52015">
    <property type="entry name" value="TONB_CTD"/>
    <property type="match status" value="1"/>
</dbReference>
<dbReference type="InterPro" id="IPR006260">
    <property type="entry name" value="TonB/TolA_C"/>
</dbReference>
<evidence type="ECO:0000256" key="3">
    <source>
        <dbReference type="ARBA" id="ARBA00022448"/>
    </source>
</evidence>
<dbReference type="Proteomes" id="UP001157910">
    <property type="component" value="Unassembled WGS sequence"/>
</dbReference>
<feature type="region of interest" description="Disordered" evidence="10">
    <location>
        <begin position="135"/>
        <end position="177"/>
    </location>
</feature>
<reference evidence="12 13" key="1">
    <citation type="submission" date="2017-05" db="EMBL/GenBank/DDBJ databases">
        <authorList>
            <person name="Varghese N."/>
            <person name="Submissions S."/>
        </authorList>
    </citation>
    <scope>NUCLEOTIDE SEQUENCE [LARGE SCALE GENOMIC DNA]</scope>
    <source>
        <strain evidence="12 13">SM16</strain>
    </source>
</reference>
<dbReference type="SUPFAM" id="SSF74653">
    <property type="entry name" value="TolA/TonB C-terminal domain"/>
    <property type="match status" value="1"/>
</dbReference>
<feature type="domain" description="TonB C-terminal" evidence="11">
    <location>
        <begin position="177"/>
        <end position="269"/>
    </location>
</feature>
<dbReference type="PANTHER" id="PTHR33446">
    <property type="entry name" value="PROTEIN TONB-RELATED"/>
    <property type="match status" value="1"/>
</dbReference>
<evidence type="ECO:0000256" key="5">
    <source>
        <dbReference type="ARBA" id="ARBA00022519"/>
    </source>
</evidence>
<evidence type="ECO:0000256" key="10">
    <source>
        <dbReference type="SAM" id="MobiDB-lite"/>
    </source>
</evidence>
<evidence type="ECO:0000256" key="7">
    <source>
        <dbReference type="ARBA" id="ARBA00022927"/>
    </source>
</evidence>
<evidence type="ECO:0000259" key="11">
    <source>
        <dbReference type="PROSITE" id="PS52015"/>
    </source>
</evidence>
<dbReference type="EMBL" id="FXUI01000008">
    <property type="protein sequence ID" value="SMP75361.1"/>
    <property type="molecule type" value="Genomic_DNA"/>
</dbReference>
<evidence type="ECO:0000313" key="12">
    <source>
        <dbReference type="EMBL" id="SMP75361.1"/>
    </source>
</evidence>
<keyword evidence="7" id="KW-0653">Protein transport</keyword>
<dbReference type="RefSeq" id="WP_283406609.1">
    <property type="nucleotide sequence ID" value="NZ_FXUI01000008.1"/>
</dbReference>
<dbReference type="PANTHER" id="PTHR33446:SF2">
    <property type="entry name" value="PROTEIN TONB"/>
    <property type="match status" value="1"/>
</dbReference>
<evidence type="ECO:0000313" key="13">
    <source>
        <dbReference type="Proteomes" id="UP001157910"/>
    </source>
</evidence>
<gene>
    <name evidence="12" type="ORF">SAMN06296065_10844</name>
</gene>
<name>A0ABY1QMX4_9SPHN</name>
<dbReference type="InterPro" id="IPR051045">
    <property type="entry name" value="TonB-dependent_transducer"/>
</dbReference>
<dbReference type="InterPro" id="IPR037682">
    <property type="entry name" value="TonB_C"/>
</dbReference>
<evidence type="ECO:0000256" key="2">
    <source>
        <dbReference type="ARBA" id="ARBA00006555"/>
    </source>
</evidence>
<sequence>MATVAALAPERPDHSPAVPEARLAYGNTAAASDADPVLAGLATERSCYSPARLNLSAVVASAAMLGALVGALATVNVVGKHEQRPHLSVVEVRELDTTPPPPPPEPTRLERPKPAMIETAAPKPMIELPSSGPTQIMTDAPPPPTPAQVTPVRESTMPVAQTPSAPSSGRAASTLEGGDLSSRVLSAKPPVYPVEARRAREQGVVKLLVLVGVDGEVKDIAVASSSGSSRLDTAALKAVRRWRWVPMMSNGLATAVRGYVTIPFVLTKS</sequence>
<dbReference type="Pfam" id="PF03544">
    <property type="entry name" value="TonB_C"/>
    <property type="match status" value="1"/>
</dbReference>
<comment type="subcellular location">
    <subcellularLocation>
        <location evidence="1">Cell inner membrane</location>
        <topology evidence="1">Single-pass membrane protein</topology>
        <orientation evidence="1">Periplasmic side</orientation>
    </subcellularLocation>
</comment>
<protein>
    <submittedName>
        <fullName evidence="12">Outer membrane transport energization protein TonB</fullName>
    </submittedName>
</protein>
<evidence type="ECO:0000256" key="9">
    <source>
        <dbReference type="ARBA" id="ARBA00023136"/>
    </source>
</evidence>
<evidence type="ECO:0000256" key="8">
    <source>
        <dbReference type="ARBA" id="ARBA00022989"/>
    </source>
</evidence>
<feature type="region of interest" description="Disordered" evidence="10">
    <location>
        <begin position="90"/>
        <end position="114"/>
    </location>
</feature>
<accession>A0ABY1QMX4</accession>
<evidence type="ECO:0000256" key="6">
    <source>
        <dbReference type="ARBA" id="ARBA00022692"/>
    </source>
</evidence>
<keyword evidence="3" id="KW-0813">Transport</keyword>